<reference evidence="2" key="2">
    <citation type="submission" date="2022-09" db="EMBL/GenBank/DDBJ databases">
        <title>Aerococcus urinae taxonomy study.</title>
        <authorList>
            <person name="Christensen J."/>
            <person name="Senneby E."/>
        </authorList>
    </citation>
    <scope>NUCLEOTIDE SEQUENCE</scope>
    <source>
        <strain evidence="2">NLD-066-U95</strain>
    </source>
</reference>
<evidence type="ECO:0000256" key="1">
    <source>
        <dbReference type="SAM" id="Phobius"/>
    </source>
</evidence>
<dbReference type="EMBL" id="JAOTML010000001">
    <property type="protein sequence ID" value="MCY3052748.1"/>
    <property type="molecule type" value="Genomic_DNA"/>
</dbReference>
<gene>
    <name evidence="3" type="ORF">I6G68_06570</name>
    <name evidence="2" type="ORF">ODY43_01845</name>
</gene>
<name>A0A109REF0_9LACT</name>
<proteinExistence type="predicted"/>
<feature type="transmembrane region" description="Helical" evidence="1">
    <location>
        <begin position="38"/>
        <end position="54"/>
    </location>
</feature>
<keyword evidence="1" id="KW-0472">Membrane</keyword>
<dbReference type="AlphaFoldDB" id="A0A109REF0"/>
<dbReference type="GeneID" id="35767412"/>
<protein>
    <submittedName>
        <fullName evidence="3">Uncharacterized protein</fullName>
    </submittedName>
</protein>
<keyword evidence="1" id="KW-1133">Transmembrane helix</keyword>
<evidence type="ECO:0000313" key="3">
    <source>
        <dbReference type="EMBL" id="QPS01053.1"/>
    </source>
</evidence>
<keyword evidence="1" id="KW-0812">Transmembrane</keyword>
<dbReference type="Proteomes" id="UP001069145">
    <property type="component" value="Unassembled WGS sequence"/>
</dbReference>
<evidence type="ECO:0000313" key="2">
    <source>
        <dbReference type="EMBL" id="MCY3052748.1"/>
    </source>
</evidence>
<sequence>MISTSTSITLATMSLLFTVALLGIAIYEKIKGNPVKRILLVALIPFILLLVFSSKRLSPRILKDNPAQTTRRVCELTGYDPKGVEKEDGDISETPKRDKFKLYRLKDHGVINVTDDEKRVNSFSIYNVDKGFILELFKELDYPITDQFSEVNESETMSFDNTDNIGTLLIYNKDNNNYSISIMYNSNEFKEMKGMVDFLRRSTIRKKTSLTDDDYWNSDLWSYDLD</sequence>
<evidence type="ECO:0000313" key="5">
    <source>
        <dbReference type="Proteomes" id="UP001069145"/>
    </source>
</evidence>
<accession>A0A109REF0</accession>
<dbReference type="KEGG" id="aun:AWM73_03480"/>
<dbReference type="EMBL" id="CP065662">
    <property type="protein sequence ID" value="QPS01053.1"/>
    <property type="molecule type" value="Genomic_DNA"/>
</dbReference>
<evidence type="ECO:0000313" key="4">
    <source>
        <dbReference type="Proteomes" id="UP000594771"/>
    </source>
</evidence>
<keyword evidence="5" id="KW-1185">Reference proteome</keyword>
<organism evidence="3 4">
    <name type="scientific">Aerococcus urinae</name>
    <dbReference type="NCBI Taxonomy" id="1376"/>
    <lineage>
        <taxon>Bacteria</taxon>
        <taxon>Bacillati</taxon>
        <taxon>Bacillota</taxon>
        <taxon>Bacilli</taxon>
        <taxon>Lactobacillales</taxon>
        <taxon>Aerococcaceae</taxon>
        <taxon>Aerococcus</taxon>
    </lineage>
</organism>
<feature type="transmembrane region" description="Helical" evidence="1">
    <location>
        <begin position="6"/>
        <end position="26"/>
    </location>
</feature>
<reference evidence="3 4" key="1">
    <citation type="submission" date="2020-12" db="EMBL/GenBank/DDBJ databases">
        <title>FDA dAtabase for Regulatory Grade micrObial Sequences (FDA-ARGOS): Supporting development and validation of Infectious Disease Dx tests.</title>
        <authorList>
            <person name="Sproer C."/>
            <person name="Gronow S."/>
            <person name="Severitt S."/>
            <person name="Schroder I."/>
            <person name="Tallon L."/>
            <person name="Sadzewicz L."/>
            <person name="Zhao X."/>
            <person name="Boylan J."/>
            <person name="Ott S."/>
            <person name="Bowen H."/>
            <person name="Vavikolanu K."/>
            <person name="Mehta A."/>
            <person name="Aluvathingal J."/>
            <person name="Nadendla S."/>
            <person name="Lowell S."/>
            <person name="Myers T."/>
            <person name="Yan Y."/>
            <person name="Sichtig H."/>
        </authorList>
    </citation>
    <scope>NUCLEOTIDE SEQUENCE [LARGE SCALE GENOMIC DNA]</scope>
    <source>
        <strain evidence="3 4">FDAARGOS_911</strain>
    </source>
</reference>
<dbReference type="Proteomes" id="UP000594771">
    <property type="component" value="Chromosome"/>
</dbReference>
<dbReference type="RefSeq" id="WP_060778088.1">
    <property type="nucleotide sequence ID" value="NZ_CAJHLF010000010.1"/>
</dbReference>